<name>A0ABS2KV66_9NOCA</name>
<dbReference type="PANTHER" id="PTHR43884:SF20">
    <property type="entry name" value="ACYL-COA DEHYDROGENASE FADE28"/>
    <property type="match status" value="1"/>
</dbReference>
<proteinExistence type="inferred from homology"/>
<evidence type="ECO:0000259" key="6">
    <source>
        <dbReference type="Pfam" id="PF00441"/>
    </source>
</evidence>
<dbReference type="Gene3D" id="1.20.140.10">
    <property type="entry name" value="Butyryl-CoA Dehydrogenase, subunit A, domain 3"/>
    <property type="match status" value="1"/>
</dbReference>
<comment type="caution">
    <text evidence="8">The sequence shown here is derived from an EMBL/GenBank/DDBJ whole genome shotgun (WGS) entry which is preliminary data.</text>
</comment>
<dbReference type="PANTHER" id="PTHR43884">
    <property type="entry name" value="ACYL-COA DEHYDROGENASE"/>
    <property type="match status" value="1"/>
</dbReference>
<dbReference type="InterPro" id="IPR013786">
    <property type="entry name" value="AcylCoA_DH/ox_N"/>
</dbReference>
<dbReference type="Proteomes" id="UP000703038">
    <property type="component" value="Unassembled WGS sequence"/>
</dbReference>
<dbReference type="Pfam" id="PF02771">
    <property type="entry name" value="Acyl-CoA_dh_N"/>
    <property type="match status" value="1"/>
</dbReference>
<feature type="domain" description="Acyl-CoA dehydrogenase/oxidase N-terminal" evidence="7">
    <location>
        <begin position="26"/>
        <end position="69"/>
    </location>
</feature>
<organism evidence="8 9">
    <name type="scientific">Rhodococcoides corynebacterioides</name>
    <dbReference type="NCBI Taxonomy" id="53972"/>
    <lineage>
        <taxon>Bacteria</taxon>
        <taxon>Bacillati</taxon>
        <taxon>Actinomycetota</taxon>
        <taxon>Actinomycetes</taxon>
        <taxon>Mycobacteriales</taxon>
        <taxon>Nocardiaceae</taxon>
        <taxon>Rhodococcoides</taxon>
    </lineage>
</organism>
<dbReference type="EMBL" id="JAFBBK010000001">
    <property type="protein sequence ID" value="MBM7415834.1"/>
    <property type="molecule type" value="Genomic_DNA"/>
</dbReference>
<dbReference type="InterPro" id="IPR036250">
    <property type="entry name" value="AcylCo_DH-like_C"/>
</dbReference>
<keyword evidence="5" id="KW-0560">Oxidoreductase</keyword>
<keyword evidence="3" id="KW-0285">Flavoprotein</keyword>
<keyword evidence="4" id="KW-0274">FAD</keyword>
<sequence length="353" mass="37127">MTMEWTVEQRDIMDAVRGALSDAADGDSWRALTTMGCTEIGVPEQYGGAGGTLKDLCAVALELGRALDPGPFFASAVLAGLLLSELAPAPDDPMGITLARLATGSTRVAVAGNQGARDGVVWSDDDEGVVLSGHTHFVMGGMDADTVLVIATSDTGRLVATVDATDNGVERTAMTTLDLTRPMASVTFDGVRPTEWVPVEGTGAVDRATAAMWTVLAAEQVGSARACLDMSVAYAKTRKQFGRPIGSFQAIKHRLVDMSIAVESAEAAVLDAANAAVDRDEASMFTAVSIARVLASRAASFAAEESIQVHGGIGFTWEHQLHHYFRRAKSVEMLFGSTDSHLDRIAEAVLDPA</sequence>
<evidence type="ECO:0000259" key="7">
    <source>
        <dbReference type="Pfam" id="PF02771"/>
    </source>
</evidence>
<dbReference type="Pfam" id="PF00441">
    <property type="entry name" value="Acyl-CoA_dh_1"/>
    <property type="match status" value="1"/>
</dbReference>
<evidence type="ECO:0000256" key="3">
    <source>
        <dbReference type="ARBA" id="ARBA00022630"/>
    </source>
</evidence>
<dbReference type="Gene3D" id="1.10.540.10">
    <property type="entry name" value="Acyl-CoA dehydrogenase/oxidase, N-terminal domain"/>
    <property type="match status" value="1"/>
</dbReference>
<evidence type="ECO:0000256" key="5">
    <source>
        <dbReference type="ARBA" id="ARBA00023002"/>
    </source>
</evidence>
<comment type="cofactor">
    <cofactor evidence="1">
        <name>FAD</name>
        <dbReference type="ChEBI" id="CHEBI:57692"/>
    </cofactor>
</comment>
<feature type="domain" description="Acyl-CoA dehydrogenase/oxidase C-terminal" evidence="6">
    <location>
        <begin position="214"/>
        <end position="350"/>
    </location>
</feature>
<dbReference type="InterPro" id="IPR009100">
    <property type="entry name" value="AcylCoA_DH/oxidase_NM_dom_sf"/>
</dbReference>
<dbReference type="InterPro" id="IPR009075">
    <property type="entry name" value="AcylCo_DH/oxidase_C"/>
</dbReference>
<dbReference type="CDD" id="cd00567">
    <property type="entry name" value="ACAD"/>
    <property type="match status" value="1"/>
</dbReference>
<dbReference type="SUPFAM" id="SSF47203">
    <property type="entry name" value="Acyl-CoA dehydrogenase C-terminal domain-like"/>
    <property type="match status" value="1"/>
</dbReference>
<reference evidence="8 9" key="1">
    <citation type="submission" date="2021-01" db="EMBL/GenBank/DDBJ databases">
        <title>Genomics of switchgrass bacterial isolates.</title>
        <authorList>
            <person name="Shade A."/>
        </authorList>
    </citation>
    <scope>NUCLEOTIDE SEQUENCE [LARGE SCALE GENOMIC DNA]</scope>
    <source>
        <strain evidence="8 9">PvP111</strain>
    </source>
</reference>
<dbReference type="InterPro" id="IPR046373">
    <property type="entry name" value="Acyl-CoA_Oxase/DH_mid-dom_sf"/>
</dbReference>
<dbReference type="InterPro" id="IPR037069">
    <property type="entry name" value="AcylCoA_DH/ox_N_sf"/>
</dbReference>
<protein>
    <submittedName>
        <fullName evidence="8">Alkylation response protein AidB-like acyl-CoA dehydrogenase</fullName>
    </submittedName>
</protein>
<evidence type="ECO:0000313" key="9">
    <source>
        <dbReference type="Proteomes" id="UP000703038"/>
    </source>
</evidence>
<comment type="similarity">
    <text evidence="2">Belongs to the acyl-CoA dehydrogenase family.</text>
</comment>
<evidence type="ECO:0000256" key="4">
    <source>
        <dbReference type="ARBA" id="ARBA00022827"/>
    </source>
</evidence>
<evidence type="ECO:0000256" key="2">
    <source>
        <dbReference type="ARBA" id="ARBA00009347"/>
    </source>
</evidence>
<gene>
    <name evidence="8" type="ORF">JOE42_002567</name>
</gene>
<dbReference type="SUPFAM" id="SSF56645">
    <property type="entry name" value="Acyl-CoA dehydrogenase NM domain-like"/>
    <property type="match status" value="1"/>
</dbReference>
<evidence type="ECO:0000256" key="1">
    <source>
        <dbReference type="ARBA" id="ARBA00001974"/>
    </source>
</evidence>
<keyword evidence="9" id="KW-1185">Reference proteome</keyword>
<evidence type="ECO:0000313" key="8">
    <source>
        <dbReference type="EMBL" id="MBM7415834.1"/>
    </source>
</evidence>
<dbReference type="Gene3D" id="2.40.110.10">
    <property type="entry name" value="Butyryl-CoA Dehydrogenase, subunit A, domain 2"/>
    <property type="match status" value="1"/>
</dbReference>
<dbReference type="RefSeq" id="WP_204868796.1">
    <property type="nucleotide sequence ID" value="NZ_JAFBBK010000001.1"/>
</dbReference>
<accession>A0ABS2KV66</accession>